<proteinExistence type="predicted"/>
<keyword evidence="4" id="KW-1185">Reference proteome</keyword>
<protein>
    <submittedName>
        <fullName evidence="3">Uncharacterized protein</fullName>
    </submittedName>
</protein>
<accession>A0AAV3QDQ7</accession>
<evidence type="ECO:0000256" key="1">
    <source>
        <dbReference type="SAM" id="MobiDB-lite"/>
    </source>
</evidence>
<reference evidence="3 4" key="1">
    <citation type="submission" date="2024-01" db="EMBL/GenBank/DDBJ databases">
        <title>The complete chloroplast genome sequence of Lithospermum erythrorhizon: insights into the phylogenetic relationship among Boraginaceae species and the maternal lineages of purple gromwells.</title>
        <authorList>
            <person name="Okada T."/>
            <person name="Watanabe K."/>
        </authorList>
    </citation>
    <scope>NUCLEOTIDE SEQUENCE [LARGE SCALE GENOMIC DNA]</scope>
</reference>
<keyword evidence="2" id="KW-1133">Transmembrane helix</keyword>
<feature type="region of interest" description="Disordered" evidence="1">
    <location>
        <begin position="1"/>
        <end position="63"/>
    </location>
</feature>
<sequence length="140" mass="15152">MSDGKQNSLSRNKLSNLENQLQIQTSTSSKSIDGGGLQVAPPRVPPEGEDKLESAFGSPPQGVKTVVVEPSSKKAMPGVIVDVTIDQSVRNSRPDLSSMGKKKIKSIDQWETKLEVAILIGSESPFFLVGLLYIILVMMR</sequence>
<feature type="compositionally biased region" description="Polar residues" evidence="1">
    <location>
        <begin position="1"/>
        <end position="31"/>
    </location>
</feature>
<keyword evidence="2" id="KW-0812">Transmembrane</keyword>
<evidence type="ECO:0000313" key="3">
    <source>
        <dbReference type="EMBL" id="GAA0162220.1"/>
    </source>
</evidence>
<dbReference type="EMBL" id="BAABME010021047">
    <property type="protein sequence ID" value="GAA0162220.1"/>
    <property type="molecule type" value="Genomic_DNA"/>
</dbReference>
<keyword evidence="2" id="KW-0472">Membrane</keyword>
<feature type="transmembrane region" description="Helical" evidence="2">
    <location>
        <begin position="116"/>
        <end position="139"/>
    </location>
</feature>
<evidence type="ECO:0000256" key="2">
    <source>
        <dbReference type="SAM" id="Phobius"/>
    </source>
</evidence>
<name>A0AAV3QDQ7_LITER</name>
<organism evidence="3 4">
    <name type="scientific">Lithospermum erythrorhizon</name>
    <name type="common">Purple gromwell</name>
    <name type="synonym">Lithospermum officinale var. erythrorhizon</name>
    <dbReference type="NCBI Taxonomy" id="34254"/>
    <lineage>
        <taxon>Eukaryota</taxon>
        <taxon>Viridiplantae</taxon>
        <taxon>Streptophyta</taxon>
        <taxon>Embryophyta</taxon>
        <taxon>Tracheophyta</taxon>
        <taxon>Spermatophyta</taxon>
        <taxon>Magnoliopsida</taxon>
        <taxon>eudicotyledons</taxon>
        <taxon>Gunneridae</taxon>
        <taxon>Pentapetalae</taxon>
        <taxon>asterids</taxon>
        <taxon>lamiids</taxon>
        <taxon>Boraginales</taxon>
        <taxon>Boraginaceae</taxon>
        <taxon>Boraginoideae</taxon>
        <taxon>Lithospermeae</taxon>
        <taxon>Lithospermum</taxon>
    </lineage>
</organism>
<dbReference type="AlphaFoldDB" id="A0AAV3QDQ7"/>
<dbReference type="Proteomes" id="UP001454036">
    <property type="component" value="Unassembled WGS sequence"/>
</dbReference>
<comment type="caution">
    <text evidence="3">The sequence shown here is derived from an EMBL/GenBank/DDBJ whole genome shotgun (WGS) entry which is preliminary data.</text>
</comment>
<evidence type="ECO:0000313" key="4">
    <source>
        <dbReference type="Proteomes" id="UP001454036"/>
    </source>
</evidence>
<gene>
    <name evidence="3" type="ORF">LIER_39374</name>
</gene>